<reference evidence="2 3" key="1">
    <citation type="submission" date="2019-03" db="EMBL/GenBank/DDBJ databases">
        <title>Freshwater and sediment microbial communities from various areas in North America, analyzing microbe dynamics in response to fracking.</title>
        <authorList>
            <person name="Lamendella R."/>
        </authorList>
    </citation>
    <scope>NUCLEOTIDE SEQUENCE [LARGE SCALE GENOMIC DNA]</scope>
    <source>
        <strain evidence="2 3">74A</strain>
    </source>
</reference>
<dbReference type="PANTHER" id="PTHR33979:SF2">
    <property type="entry name" value="PEPTIDASE M50B-LIKE-DOMAIN-CONTAINING PROTEIN"/>
    <property type="match status" value="1"/>
</dbReference>
<accession>A0A4R2FKK0</accession>
<sequence>MFMLDVRTVPSSPSLIPGKAQFFVELILALVLSRLPYVSLPFHWLESYFHELSHAIAAVISGGVVSQIRLFPDGSGLCFSQGGWPVLVGFSGYTGAALWGTLLFFMSCLRQGIRQSYLALGLVVLLTLALWGRDLLSIAIMLSLSVLFLLPLKLTYSTLLRGSLRLVAMIVMLNALASPAVLLGLGQRGDAALLAQMTLIPAVIWVALWFAVGLGALYLCWRVVANQSAKAKGVARTLDSGRK</sequence>
<dbReference type="Proteomes" id="UP000294832">
    <property type="component" value="Unassembled WGS sequence"/>
</dbReference>
<keyword evidence="1" id="KW-0812">Transmembrane</keyword>
<keyword evidence="1" id="KW-0472">Membrane</keyword>
<feature type="transmembrane region" description="Helical" evidence="1">
    <location>
        <begin position="117"/>
        <end position="132"/>
    </location>
</feature>
<dbReference type="AlphaFoldDB" id="A0A4R2FKK0"/>
<dbReference type="Pfam" id="PF13398">
    <property type="entry name" value="Peptidase_M50B"/>
    <property type="match status" value="1"/>
</dbReference>
<keyword evidence="3" id="KW-1185">Reference proteome</keyword>
<gene>
    <name evidence="2" type="ORF">EDC91_11489</name>
</gene>
<dbReference type="PANTHER" id="PTHR33979">
    <property type="entry name" value="OS02G0221600 PROTEIN"/>
    <property type="match status" value="1"/>
</dbReference>
<proteinExistence type="predicted"/>
<evidence type="ECO:0000256" key="1">
    <source>
        <dbReference type="SAM" id="Phobius"/>
    </source>
</evidence>
<evidence type="ECO:0000313" key="3">
    <source>
        <dbReference type="Proteomes" id="UP000294832"/>
    </source>
</evidence>
<feature type="transmembrane region" description="Helical" evidence="1">
    <location>
        <begin position="20"/>
        <end position="40"/>
    </location>
</feature>
<feature type="transmembrane region" description="Helical" evidence="1">
    <location>
        <begin position="138"/>
        <end position="154"/>
    </location>
</feature>
<feature type="transmembrane region" description="Helical" evidence="1">
    <location>
        <begin position="52"/>
        <end position="71"/>
    </location>
</feature>
<evidence type="ECO:0000313" key="2">
    <source>
        <dbReference type="EMBL" id="TCN83691.1"/>
    </source>
</evidence>
<organism evidence="2 3">
    <name type="scientific">Shewanella fodinae</name>
    <dbReference type="NCBI Taxonomy" id="552357"/>
    <lineage>
        <taxon>Bacteria</taxon>
        <taxon>Pseudomonadati</taxon>
        <taxon>Pseudomonadota</taxon>
        <taxon>Gammaproteobacteria</taxon>
        <taxon>Alteromonadales</taxon>
        <taxon>Shewanellaceae</taxon>
        <taxon>Shewanella</taxon>
    </lineage>
</organism>
<feature type="transmembrane region" description="Helical" evidence="1">
    <location>
        <begin position="166"/>
        <end position="186"/>
    </location>
</feature>
<dbReference type="EMBL" id="SLWF01000014">
    <property type="protein sequence ID" value="TCN83691.1"/>
    <property type="molecule type" value="Genomic_DNA"/>
</dbReference>
<protein>
    <submittedName>
        <fullName evidence="2">Peptidase M50B-like protein</fullName>
    </submittedName>
</protein>
<dbReference type="InterPro" id="IPR049500">
    <property type="entry name" value="Peptidase_M50B-like"/>
</dbReference>
<feature type="transmembrane region" description="Helical" evidence="1">
    <location>
        <begin position="83"/>
        <end position="105"/>
    </location>
</feature>
<feature type="transmembrane region" description="Helical" evidence="1">
    <location>
        <begin position="198"/>
        <end position="221"/>
    </location>
</feature>
<keyword evidence="1" id="KW-1133">Transmembrane helix</keyword>
<name>A0A4R2FKK0_9GAMM</name>
<comment type="caution">
    <text evidence="2">The sequence shown here is derived from an EMBL/GenBank/DDBJ whole genome shotgun (WGS) entry which is preliminary data.</text>
</comment>